<dbReference type="GO" id="GO:0008270">
    <property type="term" value="F:zinc ion binding"/>
    <property type="evidence" value="ECO:0007669"/>
    <property type="project" value="InterPro"/>
</dbReference>
<evidence type="ECO:0000259" key="5">
    <source>
        <dbReference type="Pfam" id="PF01844"/>
    </source>
</evidence>
<sequence>MAKEFAKAFYRSRAWRNTREAYAASVGWLCEDCLAAGIYKPGEIVHHKVALMPSNIDDPGITLAWNNLRLVCRDCHAKEHGGTKRYKVDEAGRLRFIG</sequence>
<dbReference type="GO" id="GO:0016787">
    <property type="term" value="F:hydrolase activity"/>
    <property type="evidence" value="ECO:0007669"/>
    <property type="project" value="UniProtKB-KW"/>
</dbReference>
<gene>
    <name evidence="6" type="ORF">H8696_08055</name>
</gene>
<feature type="domain" description="HNH" evidence="5">
    <location>
        <begin position="30"/>
        <end position="80"/>
    </location>
</feature>
<dbReference type="InterPro" id="IPR003615">
    <property type="entry name" value="HNH_nuc"/>
</dbReference>
<comment type="caution">
    <text evidence="6">The sequence shown here is derived from an EMBL/GenBank/DDBJ whole genome shotgun (WGS) entry which is preliminary data.</text>
</comment>
<dbReference type="Pfam" id="PF01844">
    <property type="entry name" value="HNH"/>
    <property type="match status" value="1"/>
</dbReference>
<protein>
    <recommendedName>
        <fullName evidence="4">Putative HNH nuclease YajD</fullName>
    </recommendedName>
</protein>
<proteinExistence type="inferred from homology"/>
<dbReference type="AlphaFoldDB" id="A0A926HL85"/>
<dbReference type="GO" id="GO:0004519">
    <property type="term" value="F:endonuclease activity"/>
    <property type="evidence" value="ECO:0007669"/>
    <property type="project" value="UniProtKB-KW"/>
</dbReference>
<keyword evidence="6" id="KW-0255">Endonuclease</keyword>
<accession>A0A926HL85</accession>
<keyword evidence="1" id="KW-0540">Nuclease</keyword>
<keyword evidence="7" id="KW-1185">Reference proteome</keyword>
<dbReference type="InterPro" id="IPR002711">
    <property type="entry name" value="HNH"/>
</dbReference>
<evidence type="ECO:0000256" key="4">
    <source>
        <dbReference type="ARBA" id="ARBA00040194"/>
    </source>
</evidence>
<organism evidence="6 7">
    <name type="scientific">Gehongia tenuis</name>
    <dbReference type="NCBI Taxonomy" id="2763655"/>
    <lineage>
        <taxon>Bacteria</taxon>
        <taxon>Bacillati</taxon>
        <taxon>Bacillota</taxon>
        <taxon>Clostridia</taxon>
        <taxon>Christensenellales</taxon>
        <taxon>Christensenellaceae</taxon>
        <taxon>Gehongia</taxon>
    </lineage>
</organism>
<evidence type="ECO:0000256" key="1">
    <source>
        <dbReference type="ARBA" id="ARBA00022722"/>
    </source>
</evidence>
<dbReference type="Proteomes" id="UP000623172">
    <property type="component" value="Unassembled WGS sequence"/>
</dbReference>
<dbReference type="GO" id="GO:0005829">
    <property type="term" value="C:cytosol"/>
    <property type="evidence" value="ECO:0007669"/>
    <property type="project" value="TreeGrafter"/>
</dbReference>
<reference evidence="6" key="1">
    <citation type="submission" date="2020-08" db="EMBL/GenBank/DDBJ databases">
        <title>Genome public.</title>
        <authorList>
            <person name="Liu C."/>
            <person name="Sun Q."/>
        </authorList>
    </citation>
    <scope>NUCLEOTIDE SEQUENCE</scope>
    <source>
        <strain evidence="6">NSJ-53</strain>
    </source>
</reference>
<dbReference type="PANTHER" id="PTHR41286:SF1">
    <property type="entry name" value="HNH NUCLEASE YAJD-RELATED"/>
    <property type="match status" value="1"/>
</dbReference>
<name>A0A926HL85_9FIRM</name>
<evidence type="ECO:0000256" key="3">
    <source>
        <dbReference type="ARBA" id="ARBA00038412"/>
    </source>
</evidence>
<evidence type="ECO:0000256" key="2">
    <source>
        <dbReference type="ARBA" id="ARBA00022801"/>
    </source>
</evidence>
<dbReference type="CDD" id="cd00085">
    <property type="entry name" value="HNHc"/>
    <property type="match status" value="1"/>
</dbReference>
<keyword evidence="2" id="KW-0378">Hydrolase</keyword>
<evidence type="ECO:0000313" key="7">
    <source>
        <dbReference type="Proteomes" id="UP000623172"/>
    </source>
</evidence>
<dbReference type="EMBL" id="JACRSR010000003">
    <property type="protein sequence ID" value="MBC8531797.1"/>
    <property type="molecule type" value="Genomic_DNA"/>
</dbReference>
<dbReference type="PANTHER" id="PTHR41286">
    <property type="entry name" value="HNH NUCLEASE YAJD-RELATED"/>
    <property type="match status" value="1"/>
</dbReference>
<dbReference type="RefSeq" id="WP_249316427.1">
    <property type="nucleotide sequence ID" value="NZ_JACRSR010000003.1"/>
</dbReference>
<comment type="similarity">
    <text evidence="3">Belongs to the HNH nuclease family.</text>
</comment>
<evidence type="ECO:0000313" key="6">
    <source>
        <dbReference type="EMBL" id="MBC8531797.1"/>
    </source>
</evidence>
<dbReference type="GO" id="GO:0003676">
    <property type="term" value="F:nucleic acid binding"/>
    <property type="evidence" value="ECO:0007669"/>
    <property type="project" value="InterPro"/>
</dbReference>